<feature type="compositionally biased region" description="Polar residues" evidence="1">
    <location>
        <begin position="18"/>
        <end position="43"/>
    </location>
</feature>
<evidence type="ECO:0000313" key="2">
    <source>
        <dbReference type="EMBL" id="KAK9942267.1"/>
    </source>
</evidence>
<proteinExistence type="predicted"/>
<protein>
    <submittedName>
        <fullName evidence="2">Uncharacterized protein</fullName>
    </submittedName>
</protein>
<comment type="caution">
    <text evidence="2">The sequence shown here is derived from an EMBL/GenBank/DDBJ whole genome shotgun (WGS) entry which is preliminary data.</text>
</comment>
<keyword evidence="3" id="KW-1185">Reference proteome</keyword>
<feature type="region of interest" description="Disordered" evidence="1">
    <location>
        <begin position="1"/>
        <end position="43"/>
    </location>
</feature>
<organism evidence="2 3">
    <name type="scientific">Rubus argutus</name>
    <name type="common">Southern blackberry</name>
    <dbReference type="NCBI Taxonomy" id="59490"/>
    <lineage>
        <taxon>Eukaryota</taxon>
        <taxon>Viridiplantae</taxon>
        <taxon>Streptophyta</taxon>
        <taxon>Embryophyta</taxon>
        <taxon>Tracheophyta</taxon>
        <taxon>Spermatophyta</taxon>
        <taxon>Magnoliopsida</taxon>
        <taxon>eudicotyledons</taxon>
        <taxon>Gunneridae</taxon>
        <taxon>Pentapetalae</taxon>
        <taxon>rosids</taxon>
        <taxon>fabids</taxon>
        <taxon>Rosales</taxon>
        <taxon>Rosaceae</taxon>
        <taxon>Rosoideae</taxon>
        <taxon>Rosoideae incertae sedis</taxon>
        <taxon>Rubus</taxon>
    </lineage>
</organism>
<gene>
    <name evidence="2" type="ORF">M0R45_007942</name>
</gene>
<evidence type="ECO:0000313" key="3">
    <source>
        <dbReference type="Proteomes" id="UP001457282"/>
    </source>
</evidence>
<evidence type="ECO:0000256" key="1">
    <source>
        <dbReference type="SAM" id="MobiDB-lite"/>
    </source>
</evidence>
<reference evidence="2 3" key="1">
    <citation type="journal article" date="2023" name="G3 (Bethesda)">
        <title>A chromosome-length genome assembly and annotation of blackberry (Rubus argutus, cv. 'Hillquist').</title>
        <authorList>
            <person name="Bruna T."/>
            <person name="Aryal R."/>
            <person name="Dudchenko O."/>
            <person name="Sargent D.J."/>
            <person name="Mead D."/>
            <person name="Buti M."/>
            <person name="Cavallini A."/>
            <person name="Hytonen T."/>
            <person name="Andres J."/>
            <person name="Pham M."/>
            <person name="Weisz D."/>
            <person name="Mascagni F."/>
            <person name="Usai G."/>
            <person name="Natali L."/>
            <person name="Bassil N."/>
            <person name="Fernandez G.E."/>
            <person name="Lomsadze A."/>
            <person name="Armour M."/>
            <person name="Olukolu B."/>
            <person name="Poorten T."/>
            <person name="Britton C."/>
            <person name="Davik J."/>
            <person name="Ashrafi H."/>
            <person name="Aiden E.L."/>
            <person name="Borodovsky M."/>
            <person name="Worthington M."/>
        </authorList>
    </citation>
    <scope>NUCLEOTIDE SEQUENCE [LARGE SCALE GENOMIC DNA]</scope>
    <source>
        <strain evidence="2">PI 553951</strain>
    </source>
</reference>
<dbReference type="AlphaFoldDB" id="A0AAW1XZS5"/>
<dbReference type="PANTHER" id="PTHR38222:SF1">
    <property type="entry name" value="TFIIS N-TERMINAL DOMAIN-CONTAINING PROTEIN"/>
    <property type="match status" value="1"/>
</dbReference>
<dbReference type="Proteomes" id="UP001457282">
    <property type="component" value="Unassembled WGS sequence"/>
</dbReference>
<sequence>MSALVDIWSNEAKKRSQSDQTLSSNASASSTDARSSQGKGGMSSSTLLAPVFGRVHSVNSLLTRCLSEASVSMLVEWFSP</sequence>
<accession>A0AAW1XZS5</accession>
<dbReference type="PANTHER" id="PTHR38222">
    <property type="entry name" value="TFIIS N-TERMINAL DOMAIN-CONTAINING PROTEIN"/>
    <property type="match status" value="1"/>
</dbReference>
<dbReference type="EMBL" id="JBEDUW010000002">
    <property type="protein sequence ID" value="KAK9942267.1"/>
    <property type="molecule type" value="Genomic_DNA"/>
</dbReference>
<name>A0AAW1XZS5_RUBAR</name>